<organism evidence="2 3">
    <name type="scientific">Novipirellula aureliae</name>
    <dbReference type="NCBI Taxonomy" id="2527966"/>
    <lineage>
        <taxon>Bacteria</taxon>
        <taxon>Pseudomonadati</taxon>
        <taxon>Planctomycetota</taxon>
        <taxon>Planctomycetia</taxon>
        <taxon>Pirellulales</taxon>
        <taxon>Pirellulaceae</taxon>
        <taxon>Novipirellula</taxon>
    </lineage>
</organism>
<name>A0A5C6E4N3_9BACT</name>
<dbReference type="PANTHER" id="PTHR40115:SF1">
    <property type="entry name" value="INNER MEMBRANE PROTEIN WITH PEPSY TM HELIX"/>
    <property type="match status" value="1"/>
</dbReference>
<feature type="transmembrane region" description="Helical" evidence="1">
    <location>
        <begin position="21"/>
        <end position="43"/>
    </location>
</feature>
<keyword evidence="3" id="KW-1185">Reference proteome</keyword>
<dbReference type="InterPro" id="IPR032307">
    <property type="entry name" value="PepSY_TM-like_2"/>
</dbReference>
<dbReference type="PANTHER" id="PTHR40115">
    <property type="entry name" value="INNER MEMBRANE PROTEIN WITH PEPSY TM HELIX"/>
    <property type="match status" value="1"/>
</dbReference>
<dbReference type="EMBL" id="SJPY01000002">
    <property type="protein sequence ID" value="TWU43800.1"/>
    <property type="molecule type" value="Genomic_DNA"/>
</dbReference>
<accession>A0A5C6E4N3</accession>
<keyword evidence="1" id="KW-0812">Transmembrane</keyword>
<dbReference type="Proteomes" id="UP000315471">
    <property type="component" value="Unassembled WGS sequence"/>
</dbReference>
<dbReference type="OrthoDB" id="27171at2"/>
<comment type="caution">
    <text evidence="2">The sequence shown here is derived from an EMBL/GenBank/DDBJ whole genome shotgun (WGS) entry which is preliminary data.</text>
</comment>
<dbReference type="RefSeq" id="WP_146598872.1">
    <property type="nucleotide sequence ID" value="NZ_SJPY01000002.1"/>
</dbReference>
<keyword evidence="1" id="KW-0472">Membrane</keyword>
<feature type="transmembrane region" description="Helical" evidence="1">
    <location>
        <begin position="166"/>
        <end position="192"/>
    </location>
</feature>
<sequence length="219" mass="24447">MNLHRPTKHALRHPTRRFIALWSRWIHIYLSLLCLAVIFLFSITGLTLNHPDWFFSESTTEQSGSLDVSLLNIHASPPANWDQFDYGHQVDKLAIAELLRSKHGLRGTVTDFFTYEEEAELTYQGPGYTAIARLSRSSGDYTVAVTTNDLVSVFNDLHKGRNSGKAWSIVIDVSAIVSAIVALSGFALIFFLRVRRTKGILTAITGAAILLILYRIAVS</sequence>
<evidence type="ECO:0008006" key="4">
    <source>
        <dbReference type="Google" id="ProtNLM"/>
    </source>
</evidence>
<dbReference type="AlphaFoldDB" id="A0A5C6E4N3"/>
<evidence type="ECO:0000313" key="2">
    <source>
        <dbReference type="EMBL" id="TWU43800.1"/>
    </source>
</evidence>
<evidence type="ECO:0000256" key="1">
    <source>
        <dbReference type="SAM" id="Phobius"/>
    </source>
</evidence>
<reference evidence="2 3" key="1">
    <citation type="submission" date="2019-02" db="EMBL/GenBank/DDBJ databases">
        <title>Deep-cultivation of Planctomycetes and their phenomic and genomic characterization uncovers novel biology.</title>
        <authorList>
            <person name="Wiegand S."/>
            <person name="Jogler M."/>
            <person name="Boedeker C."/>
            <person name="Pinto D."/>
            <person name="Vollmers J."/>
            <person name="Rivas-Marin E."/>
            <person name="Kohn T."/>
            <person name="Peeters S.H."/>
            <person name="Heuer A."/>
            <person name="Rast P."/>
            <person name="Oberbeckmann S."/>
            <person name="Bunk B."/>
            <person name="Jeske O."/>
            <person name="Meyerdierks A."/>
            <person name="Storesund J.E."/>
            <person name="Kallscheuer N."/>
            <person name="Luecker S."/>
            <person name="Lage O.M."/>
            <person name="Pohl T."/>
            <person name="Merkel B.J."/>
            <person name="Hornburger P."/>
            <person name="Mueller R.-W."/>
            <person name="Bruemmer F."/>
            <person name="Labrenz M."/>
            <person name="Spormann A.M."/>
            <person name="Op Den Camp H."/>
            <person name="Overmann J."/>
            <person name="Amann R."/>
            <person name="Jetten M.S.M."/>
            <person name="Mascher T."/>
            <person name="Medema M.H."/>
            <person name="Devos D.P."/>
            <person name="Kaster A.-K."/>
            <person name="Ovreas L."/>
            <person name="Rohde M."/>
            <person name="Galperin M.Y."/>
            <person name="Jogler C."/>
        </authorList>
    </citation>
    <scope>NUCLEOTIDE SEQUENCE [LARGE SCALE GENOMIC DNA]</scope>
    <source>
        <strain evidence="2 3">Q31b</strain>
    </source>
</reference>
<proteinExistence type="predicted"/>
<evidence type="ECO:0000313" key="3">
    <source>
        <dbReference type="Proteomes" id="UP000315471"/>
    </source>
</evidence>
<protein>
    <recommendedName>
        <fullName evidence="4">PepSY-associated TM helix</fullName>
    </recommendedName>
</protein>
<feature type="transmembrane region" description="Helical" evidence="1">
    <location>
        <begin position="199"/>
        <end position="217"/>
    </location>
</feature>
<keyword evidence="1" id="KW-1133">Transmembrane helix</keyword>
<dbReference type="Pfam" id="PF16357">
    <property type="entry name" value="PepSY_TM_like_2"/>
    <property type="match status" value="1"/>
</dbReference>
<gene>
    <name evidence="2" type="ORF">Q31b_13320</name>
</gene>